<name>A0AAV1SBS1_9ROSI</name>
<proteinExistence type="predicted"/>
<keyword evidence="2" id="KW-1185">Reference proteome</keyword>
<evidence type="ECO:0000313" key="1">
    <source>
        <dbReference type="EMBL" id="CAK7348302.1"/>
    </source>
</evidence>
<reference evidence="1 2" key="1">
    <citation type="submission" date="2024-01" db="EMBL/GenBank/DDBJ databases">
        <authorList>
            <person name="Waweru B."/>
        </authorList>
    </citation>
    <scope>NUCLEOTIDE SEQUENCE [LARGE SCALE GENOMIC DNA]</scope>
</reference>
<accession>A0AAV1SBS1</accession>
<dbReference type="EMBL" id="CAWUPB010001173">
    <property type="protein sequence ID" value="CAK7348302.1"/>
    <property type="molecule type" value="Genomic_DNA"/>
</dbReference>
<gene>
    <name evidence="1" type="ORF">DCAF_LOCUS20999</name>
</gene>
<organism evidence="1 2">
    <name type="scientific">Dovyalis caffra</name>
    <dbReference type="NCBI Taxonomy" id="77055"/>
    <lineage>
        <taxon>Eukaryota</taxon>
        <taxon>Viridiplantae</taxon>
        <taxon>Streptophyta</taxon>
        <taxon>Embryophyta</taxon>
        <taxon>Tracheophyta</taxon>
        <taxon>Spermatophyta</taxon>
        <taxon>Magnoliopsida</taxon>
        <taxon>eudicotyledons</taxon>
        <taxon>Gunneridae</taxon>
        <taxon>Pentapetalae</taxon>
        <taxon>rosids</taxon>
        <taxon>fabids</taxon>
        <taxon>Malpighiales</taxon>
        <taxon>Salicaceae</taxon>
        <taxon>Flacourtieae</taxon>
        <taxon>Dovyalis</taxon>
    </lineage>
</organism>
<dbReference type="AlphaFoldDB" id="A0AAV1SBS1"/>
<evidence type="ECO:0000313" key="2">
    <source>
        <dbReference type="Proteomes" id="UP001314170"/>
    </source>
</evidence>
<protein>
    <submittedName>
        <fullName evidence="1">Uncharacterized protein</fullName>
    </submittedName>
</protein>
<dbReference type="Proteomes" id="UP001314170">
    <property type="component" value="Unassembled WGS sequence"/>
</dbReference>
<comment type="caution">
    <text evidence="1">The sequence shown here is derived from an EMBL/GenBank/DDBJ whole genome shotgun (WGS) entry which is preliminary data.</text>
</comment>
<sequence length="52" mass="5966">MHEKIRNLLPDVGQAEWSSKFKMISPEDAYTRYDSSGCPDSRHALLVQRGED</sequence>